<gene>
    <name evidence="2" type="ORF">EPUS_00265</name>
</gene>
<keyword evidence="3" id="KW-1185">Reference proteome</keyword>
<dbReference type="HOGENOM" id="CLU_715780_0_0_1"/>
<dbReference type="AlphaFoldDB" id="U1GDD0"/>
<evidence type="ECO:0000256" key="1">
    <source>
        <dbReference type="SAM" id="MobiDB-lite"/>
    </source>
</evidence>
<feature type="compositionally biased region" description="Low complexity" evidence="1">
    <location>
        <begin position="7"/>
        <end position="20"/>
    </location>
</feature>
<feature type="region of interest" description="Disordered" evidence="1">
    <location>
        <begin position="233"/>
        <end position="260"/>
    </location>
</feature>
<proteinExistence type="predicted"/>
<accession>U1GDD0</accession>
<sequence>MKYTDQSSASLPTTSSSKLAQHAQPALTIVPPTPSKLRFQPNQTASTASPPHPISASFFSPIDPYLPSRQSTLHLTPQYVFPSHLNYLPRNLEIPYAFNHHILSFYWSRADALADVKYNIWARPPCLNCVIACGGDEDGDLARRCNLGVKMDESFGKARTCGRCLRNGEGGRCVEMIEVRRDGSVSAQNGDLSTKELGGWEVEGKEEVVRAWASLRDGGPLFAGRQNWALPRRTELTHRPSEVTSDSESSTPEGQKIADDKHFEATRATIEHMFDRIPVLEIYIAEQKRFWHDRICAESVHLYDKELTQNGVQAAVEIEKEWEKAKSLVILEVEDLLDHVLRGRAECVDETEILAWVEKVSADTREWLDRLVPRIWDRLATHMSER</sequence>
<dbReference type="Proteomes" id="UP000019373">
    <property type="component" value="Unassembled WGS sequence"/>
</dbReference>
<feature type="compositionally biased region" description="Polar residues" evidence="1">
    <location>
        <begin position="242"/>
        <end position="253"/>
    </location>
</feature>
<feature type="region of interest" description="Disordered" evidence="1">
    <location>
        <begin position="1"/>
        <end position="51"/>
    </location>
</feature>
<dbReference type="GeneID" id="19235328"/>
<dbReference type="RefSeq" id="XP_007804113.1">
    <property type="nucleotide sequence ID" value="XM_007805922.1"/>
</dbReference>
<name>U1GDD0_ENDPU</name>
<protein>
    <submittedName>
        <fullName evidence="2">Uncharacterized protein</fullName>
    </submittedName>
</protein>
<evidence type="ECO:0000313" key="2">
    <source>
        <dbReference type="EMBL" id="ERF70078.1"/>
    </source>
</evidence>
<dbReference type="EMBL" id="KE721353">
    <property type="protein sequence ID" value="ERF70078.1"/>
    <property type="molecule type" value="Genomic_DNA"/>
</dbReference>
<evidence type="ECO:0000313" key="3">
    <source>
        <dbReference type="Proteomes" id="UP000019373"/>
    </source>
</evidence>
<reference evidence="3" key="1">
    <citation type="journal article" date="2014" name="BMC Genomics">
        <title>Genome characteristics reveal the impact of lichenization on lichen-forming fungus Endocarpon pusillum Hedwig (Verrucariales, Ascomycota).</title>
        <authorList>
            <person name="Wang Y.-Y."/>
            <person name="Liu B."/>
            <person name="Zhang X.-Y."/>
            <person name="Zhou Q.-M."/>
            <person name="Zhang T."/>
            <person name="Li H."/>
            <person name="Yu Y.-F."/>
            <person name="Zhang X.-L."/>
            <person name="Hao X.-Y."/>
            <person name="Wang M."/>
            <person name="Wang L."/>
            <person name="Wei J.-C."/>
        </authorList>
    </citation>
    <scope>NUCLEOTIDE SEQUENCE [LARGE SCALE GENOMIC DNA]</scope>
    <source>
        <strain evidence="3">Z07020 / HMAS-L-300199</strain>
    </source>
</reference>
<dbReference type="OrthoDB" id="10343833at2759"/>
<organism evidence="2 3">
    <name type="scientific">Endocarpon pusillum (strain Z07020 / HMAS-L-300199)</name>
    <name type="common">Lichen-forming fungus</name>
    <dbReference type="NCBI Taxonomy" id="1263415"/>
    <lineage>
        <taxon>Eukaryota</taxon>
        <taxon>Fungi</taxon>
        <taxon>Dikarya</taxon>
        <taxon>Ascomycota</taxon>
        <taxon>Pezizomycotina</taxon>
        <taxon>Eurotiomycetes</taxon>
        <taxon>Chaetothyriomycetidae</taxon>
        <taxon>Verrucariales</taxon>
        <taxon>Verrucariaceae</taxon>
        <taxon>Endocarpon</taxon>
    </lineage>
</organism>
<feature type="compositionally biased region" description="Polar residues" evidence="1">
    <location>
        <begin position="40"/>
        <end position="49"/>
    </location>
</feature>